<dbReference type="InterPro" id="IPR013563">
    <property type="entry name" value="Oligopep_ABC_C"/>
</dbReference>
<evidence type="ECO:0000256" key="1">
    <source>
        <dbReference type="ARBA" id="ARBA00005417"/>
    </source>
</evidence>
<reference evidence="6 7" key="1">
    <citation type="submission" date="2021-03" db="EMBL/GenBank/DDBJ databases">
        <title>Antimicrobial resistance genes in bacteria isolated from Japanese honey, and their potential for conferring macrolide and lincosamide resistance in the American foulbrood pathogen Paenibacillus larvae.</title>
        <authorList>
            <person name="Okamoto M."/>
            <person name="Kumagai M."/>
            <person name="Kanamori H."/>
            <person name="Takamatsu D."/>
        </authorList>
    </citation>
    <scope>NUCLEOTIDE SEQUENCE [LARGE SCALE GENOMIC DNA]</scope>
    <source>
        <strain evidence="6 7">J8TS2</strain>
    </source>
</reference>
<keyword evidence="7" id="KW-1185">Reference proteome</keyword>
<dbReference type="PANTHER" id="PTHR43776:SF7">
    <property type="entry name" value="D,D-DIPEPTIDE TRANSPORT ATP-BINDING PROTEIN DDPF-RELATED"/>
    <property type="match status" value="1"/>
</dbReference>
<dbReference type="GO" id="GO:0005524">
    <property type="term" value="F:ATP binding"/>
    <property type="evidence" value="ECO:0007669"/>
    <property type="project" value="UniProtKB-KW"/>
</dbReference>
<dbReference type="SUPFAM" id="SSF52540">
    <property type="entry name" value="P-loop containing nucleoside triphosphate hydrolases"/>
    <property type="match status" value="1"/>
</dbReference>
<dbReference type="Gene3D" id="3.40.50.300">
    <property type="entry name" value="P-loop containing nucleotide triphosphate hydrolases"/>
    <property type="match status" value="1"/>
</dbReference>
<comment type="caution">
    <text evidence="6">The sequence shown here is derived from an EMBL/GenBank/DDBJ whole genome shotgun (WGS) entry which is preliminary data.</text>
</comment>
<dbReference type="EMBL" id="BORB01000035">
    <property type="protein sequence ID" value="GIN59076.1"/>
    <property type="molecule type" value="Genomic_DNA"/>
</dbReference>
<evidence type="ECO:0000313" key="6">
    <source>
        <dbReference type="EMBL" id="GIN59076.1"/>
    </source>
</evidence>
<accession>A0ABQ4KMC0</accession>
<keyword evidence="2" id="KW-0813">Transport</keyword>
<proteinExistence type="inferred from homology"/>
<sequence length="337" mass="37721">MENKILEVESLNKYFPIKKGFFRRHVGEVKAVDDISFYVNQGETFGLVGESGCGKSTLGKGLLRAIEPSSGEVKFKNRHGQIVDVTTLDYKELRDIRRDMQMIFQDPYSSLNPRMTVLNIIGEPLICNGMAKGEGLKTRVKELMEIVGLNSRHLERYPHAFSGGQRQRIGIARALATNPKFIVCDEAVSALDVSIQAQIINLLEDLQKEFQLSYLFISHDLGVIEHISDRVGVMYVGKMVEMAKTETLFSTPKHPYTEALLSAKPVPNPRIKKERIILKGEVANPANPPTGCYFHPRCPYVKEICQVESPVLQEVSEGHHVACHFAKDLDLKGSVAI</sequence>
<name>A0ABQ4KMC0_9BACI</name>
<evidence type="ECO:0000256" key="2">
    <source>
        <dbReference type="ARBA" id="ARBA00022448"/>
    </source>
</evidence>
<comment type="similarity">
    <text evidence="1">Belongs to the ABC transporter superfamily.</text>
</comment>
<dbReference type="CDD" id="cd03257">
    <property type="entry name" value="ABC_NikE_OppD_transporters"/>
    <property type="match status" value="1"/>
</dbReference>
<gene>
    <name evidence="6" type="ORF">J8TS2_33950</name>
</gene>
<dbReference type="Proteomes" id="UP000679950">
    <property type="component" value="Unassembled WGS sequence"/>
</dbReference>
<dbReference type="PANTHER" id="PTHR43776">
    <property type="entry name" value="TRANSPORT ATP-BINDING PROTEIN"/>
    <property type="match status" value="1"/>
</dbReference>
<evidence type="ECO:0000313" key="7">
    <source>
        <dbReference type="Proteomes" id="UP000679950"/>
    </source>
</evidence>
<evidence type="ECO:0000256" key="4">
    <source>
        <dbReference type="ARBA" id="ARBA00022840"/>
    </source>
</evidence>
<organism evidence="6 7">
    <name type="scientific">Lederbergia ruris</name>
    <dbReference type="NCBI Taxonomy" id="217495"/>
    <lineage>
        <taxon>Bacteria</taxon>
        <taxon>Bacillati</taxon>
        <taxon>Bacillota</taxon>
        <taxon>Bacilli</taxon>
        <taxon>Bacillales</taxon>
        <taxon>Bacillaceae</taxon>
        <taxon>Lederbergia</taxon>
    </lineage>
</organism>
<dbReference type="PROSITE" id="PS50893">
    <property type="entry name" value="ABC_TRANSPORTER_2"/>
    <property type="match status" value="1"/>
</dbReference>
<dbReference type="Pfam" id="PF08352">
    <property type="entry name" value="oligo_HPY"/>
    <property type="match status" value="1"/>
</dbReference>
<evidence type="ECO:0000259" key="5">
    <source>
        <dbReference type="PROSITE" id="PS50893"/>
    </source>
</evidence>
<dbReference type="InterPro" id="IPR003439">
    <property type="entry name" value="ABC_transporter-like_ATP-bd"/>
</dbReference>
<dbReference type="SMART" id="SM00382">
    <property type="entry name" value="AAA"/>
    <property type="match status" value="1"/>
</dbReference>
<dbReference type="InterPro" id="IPR050319">
    <property type="entry name" value="ABC_transp_ATP-bind"/>
</dbReference>
<protein>
    <submittedName>
        <fullName evidence="6">ABC transporter ATP-binding protein</fullName>
    </submittedName>
</protein>
<evidence type="ECO:0000256" key="3">
    <source>
        <dbReference type="ARBA" id="ARBA00022741"/>
    </source>
</evidence>
<keyword evidence="3" id="KW-0547">Nucleotide-binding</keyword>
<dbReference type="Pfam" id="PF00005">
    <property type="entry name" value="ABC_tran"/>
    <property type="match status" value="1"/>
</dbReference>
<feature type="domain" description="ABC transporter" evidence="5">
    <location>
        <begin position="6"/>
        <end position="261"/>
    </location>
</feature>
<dbReference type="InterPro" id="IPR027417">
    <property type="entry name" value="P-loop_NTPase"/>
</dbReference>
<keyword evidence="4 6" id="KW-0067">ATP-binding</keyword>
<dbReference type="InterPro" id="IPR017871">
    <property type="entry name" value="ABC_transporter-like_CS"/>
</dbReference>
<dbReference type="InterPro" id="IPR003593">
    <property type="entry name" value="AAA+_ATPase"/>
</dbReference>
<dbReference type="RefSeq" id="WP_212967031.1">
    <property type="nucleotide sequence ID" value="NZ_BORB01000035.1"/>
</dbReference>
<dbReference type="NCBIfam" id="TIGR01727">
    <property type="entry name" value="oligo_HPY"/>
    <property type="match status" value="1"/>
</dbReference>
<dbReference type="PROSITE" id="PS00211">
    <property type="entry name" value="ABC_TRANSPORTER_1"/>
    <property type="match status" value="1"/>
</dbReference>